<feature type="region of interest" description="Disordered" evidence="1">
    <location>
        <begin position="231"/>
        <end position="260"/>
    </location>
</feature>
<dbReference type="Proteomes" id="UP000717364">
    <property type="component" value="Unassembled WGS sequence"/>
</dbReference>
<proteinExistence type="predicted"/>
<sequence>MSFTVFPQTACWQRGLPVALSLALGLLATPAKAATLVLENFVFSEVSGDFTITGGEATSDAFRVFQDVTGPNVDLFLSIQGLRNSGFIGFRFESILTNRTNTPWIFFDHELQEQFGVPSPEEDGLSFAQGINFFRPFTSNAFAVVDEVTDVRDFVNFSRGVVNPNETVSFRYVISDNDPNDLFFLRQRPNFAPGGVGVVAPAPIAPAAPPPPVPTVVSLPPPVAPPPVAPPPVAPPAPTPPAPALPPEPDVLPEPVTPPVTTIPEPSISIGLLGLMWLGALVRRMR</sequence>
<comment type="caution">
    <text evidence="3">The sequence shown here is derived from an EMBL/GenBank/DDBJ whole genome shotgun (WGS) entry which is preliminary data.</text>
</comment>
<organism evidence="3 4">
    <name type="scientific">Leptothoe spongobia TAU-MAC 1115</name>
    <dbReference type="NCBI Taxonomy" id="1967444"/>
    <lineage>
        <taxon>Bacteria</taxon>
        <taxon>Bacillati</taxon>
        <taxon>Cyanobacteriota</taxon>
        <taxon>Cyanophyceae</taxon>
        <taxon>Nodosilineales</taxon>
        <taxon>Cymatolegaceae</taxon>
        <taxon>Leptothoe</taxon>
        <taxon>Leptothoe spongobia</taxon>
    </lineage>
</organism>
<dbReference type="RefSeq" id="WP_215609128.1">
    <property type="nucleotide sequence ID" value="NZ_JADOES010000020.1"/>
</dbReference>
<reference evidence="3" key="1">
    <citation type="submission" date="2020-11" db="EMBL/GenBank/DDBJ databases">
        <authorList>
            <person name="Konstantinou D."/>
            <person name="Gkelis S."/>
            <person name="Popin R."/>
            <person name="Fewer D."/>
            <person name="Sivonen K."/>
        </authorList>
    </citation>
    <scope>NUCLEOTIDE SEQUENCE</scope>
    <source>
        <strain evidence="3">TAU-MAC 1115</strain>
    </source>
</reference>
<accession>A0A947DGQ0</accession>
<evidence type="ECO:0000256" key="2">
    <source>
        <dbReference type="SAM" id="SignalP"/>
    </source>
</evidence>
<gene>
    <name evidence="3" type="ORF">IXB50_11600</name>
</gene>
<dbReference type="EMBL" id="JADOES010000020">
    <property type="protein sequence ID" value="MBT9316064.1"/>
    <property type="molecule type" value="Genomic_DNA"/>
</dbReference>
<keyword evidence="2" id="KW-0732">Signal</keyword>
<name>A0A947DGQ0_9CYAN</name>
<evidence type="ECO:0008006" key="5">
    <source>
        <dbReference type="Google" id="ProtNLM"/>
    </source>
</evidence>
<protein>
    <recommendedName>
        <fullName evidence="5">PEP-CTERM sorting domain-containing protein</fullName>
    </recommendedName>
</protein>
<feature type="compositionally biased region" description="Pro residues" evidence="1">
    <location>
        <begin position="231"/>
        <end position="258"/>
    </location>
</feature>
<feature type="chain" id="PRO_5037590892" description="PEP-CTERM sorting domain-containing protein" evidence="2">
    <location>
        <begin position="34"/>
        <end position="286"/>
    </location>
</feature>
<dbReference type="AlphaFoldDB" id="A0A947DGQ0"/>
<evidence type="ECO:0000313" key="3">
    <source>
        <dbReference type="EMBL" id="MBT9316064.1"/>
    </source>
</evidence>
<reference evidence="3" key="2">
    <citation type="journal article" date="2021" name="Mar. Drugs">
        <title>Genome Reduction and Secondary Metabolism of the Marine Sponge-Associated Cyanobacterium Leptothoe.</title>
        <authorList>
            <person name="Konstantinou D."/>
            <person name="Popin R.V."/>
            <person name="Fewer D.P."/>
            <person name="Sivonen K."/>
            <person name="Gkelis S."/>
        </authorList>
    </citation>
    <scope>NUCLEOTIDE SEQUENCE</scope>
    <source>
        <strain evidence="3">TAU-MAC 1115</strain>
    </source>
</reference>
<feature type="signal peptide" evidence="2">
    <location>
        <begin position="1"/>
        <end position="33"/>
    </location>
</feature>
<evidence type="ECO:0000313" key="4">
    <source>
        <dbReference type="Proteomes" id="UP000717364"/>
    </source>
</evidence>
<keyword evidence="4" id="KW-1185">Reference proteome</keyword>
<evidence type="ECO:0000256" key="1">
    <source>
        <dbReference type="SAM" id="MobiDB-lite"/>
    </source>
</evidence>